<evidence type="ECO:0000313" key="2">
    <source>
        <dbReference type="Proteomes" id="UP000752171"/>
    </source>
</evidence>
<protein>
    <submittedName>
        <fullName evidence="1">Uncharacterized protein</fullName>
    </submittedName>
</protein>
<organism evidence="1 2">
    <name type="scientific">Astyanax mexicanus</name>
    <name type="common">Blind cave fish</name>
    <name type="synonym">Astyanax fasciatus mexicanus</name>
    <dbReference type="NCBI Taxonomy" id="7994"/>
    <lineage>
        <taxon>Eukaryota</taxon>
        <taxon>Metazoa</taxon>
        <taxon>Chordata</taxon>
        <taxon>Craniata</taxon>
        <taxon>Vertebrata</taxon>
        <taxon>Euteleostomi</taxon>
        <taxon>Actinopterygii</taxon>
        <taxon>Neopterygii</taxon>
        <taxon>Teleostei</taxon>
        <taxon>Ostariophysi</taxon>
        <taxon>Characiformes</taxon>
        <taxon>Characoidei</taxon>
        <taxon>Acestrorhamphidae</taxon>
        <taxon>Acestrorhamphinae</taxon>
        <taxon>Astyanax</taxon>
    </lineage>
</organism>
<sequence>MKNKFDPKCSPYCPNKGKVQLTTTFSTAVEKIPDLRVSDTAISAPEPAVNSVTSSVYAVMKFSICSNKQDNPDHRTVLHRCQSCNMKQKIFIKLLSDTLRIQNMRS</sequence>
<reference evidence="1 2" key="1">
    <citation type="submission" date="2021-07" db="EMBL/GenBank/DDBJ databases">
        <authorList>
            <person name="Imarazene B."/>
            <person name="Zahm M."/>
            <person name="Klopp C."/>
            <person name="Cabau C."/>
            <person name="Beille S."/>
            <person name="Jouanno E."/>
            <person name="Castinel A."/>
            <person name="Lluch J."/>
            <person name="Gil L."/>
            <person name="Kuchtly C."/>
            <person name="Lopez Roques C."/>
            <person name="Donnadieu C."/>
            <person name="Parrinello H."/>
            <person name="Journot L."/>
            <person name="Du K."/>
            <person name="Schartl M."/>
            <person name="Retaux S."/>
            <person name="Guiguen Y."/>
        </authorList>
    </citation>
    <scope>NUCLEOTIDE SEQUENCE [LARGE SCALE GENOMIC DNA]</scope>
    <source>
        <strain evidence="1">Pach_M1</strain>
        <tissue evidence="1">Testis</tissue>
    </source>
</reference>
<dbReference type="Proteomes" id="UP000752171">
    <property type="component" value="Unassembled WGS sequence"/>
</dbReference>
<proteinExistence type="predicted"/>
<dbReference type="AlphaFoldDB" id="A0A8T2M1Z6"/>
<gene>
    <name evidence="1" type="ORF">AMEX_G5819</name>
</gene>
<evidence type="ECO:0000313" key="1">
    <source>
        <dbReference type="EMBL" id="KAG9278029.1"/>
    </source>
</evidence>
<dbReference type="EMBL" id="JAICCE010000004">
    <property type="protein sequence ID" value="KAG9278029.1"/>
    <property type="molecule type" value="Genomic_DNA"/>
</dbReference>
<comment type="caution">
    <text evidence="1">The sequence shown here is derived from an EMBL/GenBank/DDBJ whole genome shotgun (WGS) entry which is preliminary data.</text>
</comment>
<name>A0A8T2M1Z6_ASTMX</name>
<accession>A0A8T2M1Z6</accession>